<dbReference type="InterPro" id="IPR006612">
    <property type="entry name" value="THAP_Znf"/>
</dbReference>
<evidence type="ECO:0000256" key="4">
    <source>
        <dbReference type="ARBA" id="ARBA00023125"/>
    </source>
</evidence>
<dbReference type="SUPFAM" id="SSF57716">
    <property type="entry name" value="Glucocorticoid receptor-like (DNA-binding domain)"/>
    <property type="match status" value="1"/>
</dbReference>
<dbReference type="Gene3D" id="6.20.210.20">
    <property type="entry name" value="THAP domain"/>
    <property type="match status" value="1"/>
</dbReference>
<organism evidence="7 8">
    <name type="scientific">Popillia japonica</name>
    <name type="common">Japanese beetle</name>
    <dbReference type="NCBI Taxonomy" id="7064"/>
    <lineage>
        <taxon>Eukaryota</taxon>
        <taxon>Metazoa</taxon>
        <taxon>Ecdysozoa</taxon>
        <taxon>Arthropoda</taxon>
        <taxon>Hexapoda</taxon>
        <taxon>Insecta</taxon>
        <taxon>Pterygota</taxon>
        <taxon>Neoptera</taxon>
        <taxon>Endopterygota</taxon>
        <taxon>Coleoptera</taxon>
        <taxon>Polyphaga</taxon>
        <taxon>Scarabaeiformia</taxon>
        <taxon>Scarabaeidae</taxon>
        <taxon>Rutelinae</taxon>
        <taxon>Popillia</taxon>
    </lineage>
</organism>
<evidence type="ECO:0000256" key="2">
    <source>
        <dbReference type="ARBA" id="ARBA00022771"/>
    </source>
</evidence>
<keyword evidence="3" id="KW-0862">Zinc</keyword>
<dbReference type="GO" id="GO:0003677">
    <property type="term" value="F:DNA binding"/>
    <property type="evidence" value="ECO:0007669"/>
    <property type="project" value="UniProtKB-UniRule"/>
</dbReference>
<dbReference type="Proteomes" id="UP001458880">
    <property type="component" value="Unassembled WGS sequence"/>
</dbReference>
<sequence length="125" mass="14615">MSPRKCFLCGKGTKLSVTLHKFPKDKPTRLRWLKICNLNANDDVCNIKICSDHFTTELIIVVHNLQEILMKHYYVLRQAHLQLEVQISKFLTLNINRYLEKENLKNQGMQVTSIVHSIKIVDIQI</sequence>
<feature type="domain" description="THAP-type" evidence="6">
    <location>
        <begin position="1"/>
        <end position="74"/>
    </location>
</feature>
<protein>
    <submittedName>
        <fullName evidence="7">THAP domain</fullName>
    </submittedName>
</protein>
<evidence type="ECO:0000256" key="1">
    <source>
        <dbReference type="ARBA" id="ARBA00022723"/>
    </source>
</evidence>
<keyword evidence="4 5" id="KW-0238">DNA-binding</keyword>
<evidence type="ECO:0000313" key="7">
    <source>
        <dbReference type="EMBL" id="KAK9685430.1"/>
    </source>
</evidence>
<dbReference type="AlphaFoldDB" id="A0AAW1I943"/>
<evidence type="ECO:0000313" key="8">
    <source>
        <dbReference type="Proteomes" id="UP001458880"/>
    </source>
</evidence>
<name>A0AAW1I943_POPJA</name>
<evidence type="ECO:0000256" key="5">
    <source>
        <dbReference type="PROSITE-ProRule" id="PRU00309"/>
    </source>
</evidence>
<dbReference type="InterPro" id="IPR038441">
    <property type="entry name" value="THAP_Znf_sf"/>
</dbReference>
<dbReference type="GO" id="GO:0008270">
    <property type="term" value="F:zinc ion binding"/>
    <property type="evidence" value="ECO:0007669"/>
    <property type="project" value="UniProtKB-KW"/>
</dbReference>
<proteinExistence type="predicted"/>
<dbReference type="EMBL" id="JASPKY010000777">
    <property type="protein sequence ID" value="KAK9685430.1"/>
    <property type="molecule type" value="Genomic_DNA"/>
</dbReference>
<dbReference type="PROSITE" id="PS50950">
    <property type="entry name" value="ZF_THAP"/>
    <property type="match status" value="1"/>
</dbReference>
<comment type="caution">
    <text evidence="7">The sequence shown here is derived from an EMBL/GenBank/DDBJ whole genome shotgun (WGS) entry which is preliminary data.</text>
</comment>
<dbReference type="Pfam" id="PF05485">
    <property type="entry name" value="THAP"/>
    <property type="match status" value="1"/>
</dbReference>
<accession>A0AAW1I943</accession>
<keyword evidence="8" id="KW-1185">Reference proteome</keyword>
<evidence type="ECO:0000259" key="6">
    <source>
        <dbReference type="PROSITE" id="PS50950"/>
    </source>
</evidence>
<gene>
    <name evidence="7" type="ORF">QE152_g38057</name>
</gene>
<evidence type="ECO:0000256" key="3">
    <source>
        <dbReference type="ARBA" id="ARBA00022833"/>
    </source>
</evidence>
<reference evidence="7 8" key="1">
    <citation type="journal article" date="2024" name="BMC Genomics">
        <title>De novo assembly and annotation of Popillia japonica's genome with initial clues to its potential as an invasive pest.</title>
        <authorList>
            <person name="Cucini C."/>
            <person name="Boschi S."/>
            <person name="Funari R."/>
            <person name="Cardaioli E."/>
            <person name="Iannotti N."/>
            <person name="Marturano G."/>
            <person name="Paoli F."/>
            <person name="Bruttini M."/>
            <person name="Carapelli A."/>
            <person name="Frati F."/>
            <person name="Nardi F."/>
        </authorList>
    </citation>
    <scope>NUCLEOTIDE SEQUENCE [LARGE SCALE GENOMIC DNA]</scope>
    <source>
        <strain evidence="7">DMR45628</strain>
    </source>
</reference>
<keyword evidence="2 5" id="KW-0863">Zinc-finger</keyword>
<keyword evidence="1" id="KW-0479">Metal-binding</keyword>